<evidence type="ECO:0000259" key="1">
    <source>
        <dbReference type="Pfam" id="PF18488"/>
    </source>
</evidence>
<name>A0A6A3HX49_9STRA</name>
<proteinExistence type="predicted"/>
<dbReference type="Pfam" id="PF18488">
    <property type="entry name" value="WYL_3"/>
    <property type="match status" value="1"/>
</dbReference>
<feature type="domain" description="PexRD2 WYL" evidence="1">
    <location>
        <begin position="59"/>
        <end position="120"/>
    </location>
</feature>
<protein>
    <recommendedName>
        <fullName evidence="1">PexRD2 WYL domain-containing protein</fullName>
    </recommendedName>
</protein>
<dbReference type="Proteomes" id="UP000435112">
    <property type="component" value="Unassembled WGS sequence"/>
</dbReference>
<reference evidence="2 3" key="1">
    <citation type="submission" date="2018-09" db="EMBL/GenBank/DDBJ databases">
        <title>Genomic investigation of the strawberry pathogen Phytophthora fragariae indicates pathogenicity is determined by transcriptional variation in three key races.</title>
        <authorList>
            <person name="Adams T.M."/>
            <person name="Armitage A.D."/>
            <person name="Sobczyk M.K."/>
            <person name="Bates H.J."/>
            <person name="Dunwell J.M."/>
            <person name="Nellist C.F."/>
            <person name="Harrison R.J."/>
        </authorList>
    </citation>
    <scope>NUCLEOTIDE SEQUENCE [LARGE SCALE GENOMIC DNA]</scope>
    <source>
        <strain evidence="2 3">SCRP324</strain>
    </source>
</reference>
<dbReference type="AlphaFoldDB" id="A0A6A3HX49"/>
<evidence type="ECO:0000313" key="2">
    <source>
        <dbReference type="EMBL" id="KAE8974291.1"/>
    </source>
</evidence>
<dbReference type="Gene3D" id="1.10.10.2470">
    <property type="match status" value="1"/>
</dbReference>
<accession>A0A6A3HX49</accession>
<comment type="caution">
    <text evidence="2">The sequence shown here is derived from an EMBL/GenBank/DDBJ whole genome shotgun (WGS) entry which is preliminary data.</text>
</comment>
<organism evidence="2 3">
    <name type="scientific">Phytophthora rubi</name>
    <dbReference type="NCBI Taxonomy" id="129364"/>
    <lineage>
        <taxon>Eukaryota</taxon>
        <taxon>Sar</taxon>
        <taxon>Stramenopiles</taxon>
        <taxon>Oomycota</taxon>
        <taxon>Peronosporomycetes</taxon>
        <taxon>Peronosporales</taxon>
        <taxon>Peronosporaceae</taxon>
        <taxon>Phytophthora</taxon>
    </lineage>
</organism>
<dbReference type="OrthoDB" id="129040at2759"/>
<gene>
    <name evidence="2" type="ORF">PR002_g25958</name>
</gene>
<dbReference type="InterPro" id="IPR040691">
    <property type="entry name" value="PexRD2_WYL"/>
</dbReference>
<dbReference type="EMBL" id="QXFU01003576">
    <property type="protein sequence ID" value="KAE8974291.1"/>
    <property type="molecule type" value="Genomic_DNA"/>
</dbReference>
<evidence type="ECO:0000313" key="3">
    <source>
        <dbReference type="Proteomes" id="UP000435112"/>
    </source>
</evidence>
<sequence>MLLHRLAVHIHEERTLLVAIAVTCLFTSDALTTNTDSNQAKLSKGTVVNGPIQRRLEVALTIDQMKALMAEGVNEEAYAQRLGVHDRMKKLTEAGGTGLYDFMMTDEYKKINAYQDFLREARREAKRAQEMEALRALKKSKAKINWSSIKKVFRSKT</sequence>